<keyword evidence="3" id="KW-1185">Reference proteome</keyword>
<feature type="compositionally biased region" description="Acidic residues" evidence="1">
    <location>
        <begin position="82"/>
        <end position="91"/>
    </location>
</feature>
<proteinExistence type="predicted"/>
<feature type="compositionally biased region" description="Acidic residues" evidence="1">
    <location>
        <begin position="30"/>
        <end position="39"/>
    </location>
</feature>
<organism evidence="2 3">
    <name type="scientific">Peronospora destructor</name>
    <dbReference type="NCBI Taxonomy" id="86335"/>
    <lineage>
        <taxon>Eukaryota</taxon>
        <taxon>Sar</taxon>
        <taxon>Stramenopiles</taxon>
        <taxon>Oomycota</taxon>
        <taxon>Peronosporomycetes</taxon>
        <taxon>Peronosporales</taxon>
        <taxon>Peronosporaceae</taxon>
        <taxon>Peronospora</taxon>
    </lineage>
</organism>
<comment type="caution">
    <text evidence="2">The sequence shown here is derived from an EMBL/GenBank/DDBJ whole genome shotgun (WGS) entry which is preliminary data.</text>
</comment>
<accession>A0AAV0THQ4</accession>
<feature type="region of interest" description="Disordered" evidence="1">
    <location>
        <begin position="1"/>
        <end position="126"/>
    </location>
</feature>
<dbReference type="EMBL" id="CANTFM010000418">
    <property type="protein sequence ID" value="CAI5721584.1"/>
    <property type="molecule type" value="Genomic_DNA"/>
</dbReference>
<name>A0AAV0THQ4_9STRA</name>
<dbReference type="AlphaFoldDB" id="A0AAV0THQ4"/>
<sequence length="126" mass="13921">MDDSDEETKCATDSGKTPQNNLLPQRDIDIDVDDMDELQIDSGSDMAISDNGATNDNRGDGAHQHSEEQSSQEIRRTHDTLLELEDEEMEITPEKCFHGDSPVDGTASSPDFEVGAPESRPQHHCH</sequence>
<evidence type="ECO:0000313" key="3">
    <source>
        <dbReference type="Proteomes" id="UP001162029"/>
    </source>
</evidence>
<reference evidence="2" key="1">
    <citation type="submission" date="2022-12" db="EMBL/GenBank/DDBJ databases">
        <authorList>
            <person name="Webb A."/>
        </authorList>
    </citation>
    <scope>NUCLEOTIDE SEQUENCE</scope>
    <source>
        <strain evidence="2">Pd1</strain>
    </source>
</reference>
<evidence type="ECO:0000313" key="2">
    <source>
        <dbReference type="EMBL" id="CAI5721584.1"/>
    </source>
</evidence>
<dbReference type="Proteomes" id="UP001162029">
    <property type="component" value="Unassembled WGS sequence"/>
</dbReference>
<gene>
    <name evidence="2" type="ORF">PDE001_LOCUS2491</name>
</gene>
<evidence type="ECO:0000256" key="1">
    <source>
        <dbReference type="SAM" id="MobiDB-lite"/>
    </source>
</evidence>
<feature type="compositionally biased region" description="Basic and acidic residues" evidence="1">
    <location>
        <begin position="57"/>
        <end position="81"/>
    </location>
</feature>
<feature type="compositionally biased region" description="Polar residues" evidence="1">
    <location>
        <begin position="14"/>
        <end position="23"/>
    </location>
</feature>
<protein>
    <submittedName>
        <fullName evidence="2">Uncharacterized protein</fullName>
    </submittedName>
</protein>